<gene>
    <name evidence="1" type="ORF">LCGC14_0980610</name>
</gene>
<proteinExistence type="predicted"/>
<dbReference type="EMBL" id="LAZR01003660">
    <property type="protein sequence ID" value="KKN15973.1"/>
    <property type="molecule type" value="Genomic_DNA"/>
</dbReference>
<evidence type="ECO:0000313" key="1">
    <source>
        <dbReference type="EMBL" id="KKN15973.1"/>
    </source>
</evidence>
<sequence>MDSYDVTITIKTTSINGKENGEDIKKFTDIVIEVANKTLTRSTLEIDIVKHRLIRG</sequence>
<dbReference type="AlphaFoldDB" id="A0A0F9RFE7"/>
<organism evidence="1">
    <name type="scientific">marine sediment metagenome</name>
    <dbReference type="NCBI Taxonomy" id="412755"/>
    <lineage>
        <taxon>unclassified sequences</taxon>
        <taxon>metagenomes</taxon>
        <taxon>ecological metagenomes</taxon>
    </lineage>
</organism>
<comment type="caution">
    <text evidence="1">The sequence shown here is derived from an EMBL/GenBank/DDBJ whole genome shotgun (WGS) entry which is preliminary data.</text>
</comment>
<accession>A0A0F9RFE7</accession>
<name>A0A0F9RFE7_9ZZZZ</name>
<reference evidence="1" key="1">
    <citation type="journal article" date="2015" name="Nature">
        <title>Complex archaea that bridge the gap between prokaryotes and eukaryotes.</title>
        <authorList>
            <person name="Spang A."/>
            <person name="Saw J.H."/>
            <person name="Jorgensen S.L."/>
            <person name="Zaremba-Niedzwiedzka K."/>
            <person name="Martijn J."/>
            <person name="Lind A.E."/>
            <person name="van Eijk R."/>
            <person name="Schleper C."/>
            <person name="Guy L."/>
            <person name="Ettema T.J."/>
        </authorList>
    </citation>
    <scope>NUCLEOTIDE SEQUENCE</scope>
</reference>
<protein>
    <submittedName>
        <fullName evidence="1">Uncharacterized protein</fullName>
    </submittedName>
</protein>